<dbReference type="PATRIC" id="fig|2746.7.peg.4689"/>
<evidence type="ECO:0000313" key="5">
    <source>
        <dbReference type="EMBL" id="OBX35474.1"/>
    </source>
</evidence>
<dbReference type="InterPro" id="IPR044638">
    <property type="entry name" value="ALDH7A1-like"/>
</dbReference>
<evidence type="ECO:0000313" key="6">
    <source>
        <dbReference type="Proteomes" id="UP000092504"/>
    </source>
</evidence>
<gene>
    <name evidence="5" type="primary">gabD_3</name>
    <name evidence="5" type="ORF">A8U91_04547</name>
</gene>
<dbReference type="EMBL" id="MAJD01000002">
    <property type="protein sequence ID" value="OBX35474.1"/>
    <property type="molecule type" value="Genomic_DNA"/>
</dbReference>
<evidence type="ECO:0000256" key="1">
    <source>
        <dbReference type="ARBA" id="ARBA00023002"/>
    </source>
</evidence>
<proteinExistence type="predicted"/>
<dbReference type="GO" id="GO:0036243">
    <property type="term" value="F:succinate-semialdehyde dehydrogenase (NADP+) activity"/>
    <property type="evidence" value="ECO:0007669"/>
    <property type="project" value="UniProtKB-EC"/>
</dbReference>
<dbReference type="SUPFAM" id="SSF53720">
    <property type="entry name" value="ALDH-like"/>
    <property type="match status" value="1"/>
</dbReference>
<evidence type="ECO:0000256" key="3">
    <source>
        <dbReference type="SAM" id="MobiDB-lite"/>
    </source>
</evidence>
<reference evidence="5 6" key="1">
    <citation type="submission" date="2016-06" db="EMBL/GenBank/DDBJ databases">
        <title>Genome sequence of halotolerant plant growth promoting strain of Halomonas elongata HEK1 isolated from salterns of Rann of Kutch, Gujarat, India.</title>
        <authorList>
            <person name="Gaba S."/>
            <person name="Singh R.N."/>
            <person name="Abrol S."/>
            <person name="Kaushik R."/>
            <person name="Saxena A.K."/>
        </authorList>
    </citation>
    <scope>NUCLEOTIDE SEQUENCE [LARGE SCALE GENOMIC DNA]</scope>
    <source>
        <strain evidence="5 6">HEK1</strain>
    </source>
</reference>
<sequence>MIEPLMQRLGVAAEAYRQGDLAVTSPTDGREIGRLRLEGADAVEARVTRAQGAFEQWRRVPAPRRGELVRLFGEQLRRHKEDLGTLVTLECGKIYQEGLGEVQEMIDICDLAVGQSRQLYGLTIASERPGHHMRESWHPLGPIGLITAFNFPVAPWAWNAALALVCGNSLLWKPSEKTPLTALACQALLERAIAEFGNEAPEDLSQVILGDHEAGERLADDPRVPLISATGSTRMGREVAPRVAARFGRSILELGGNNGMILAPSADLDMAVRAILFSAVGTAGQRCTTLRRLIVHESIRDEVVERVKKAYSGVTIGDPMEGNLVGPLIDAQAFDQMQSVLDQARQKGANIFGGERQLADQYPDAYYVTPAIVEVERQDDLVKNETFAPILYVMSYRDFDEAMTLHNDVPRDFRRAFSPTTCVKPRPSSRMSAATAASPTSTSARAARRSVAPSVARRRPAVAASPAPMSGRATCAARPTPSTIPASCHWPRESSSTESERPCNRAAMRCTGVPDIPVSGTPDHSGRVMESKDDNNNFSRTVG</sequence>
<protein>
    <submittedName>
        <fullName evidence="5">Succinate-semialdehyde dehydrogenase [NADP(+)]</fullName>
        <ecNumber evidence="5">1.2.1.79</ecNumber>
    </submittedName>
</protein>
<dbReference type="PANTHER" id="PTHR43521:SF1">
    <property type="entry name" value="ALPHA-AMINOADIPIC SEMIALDEHYDE DEHYDROGENASE"/>
    <property type="match status" value="1"/>
</dbReference>
<dbReference type="GO" id="GO:0004029">
    <property type="term" value="F:aldehyde dehydrogenase (NAD+) activity"/>
    <property type="evidence" value="ECO:0007669"/>
    <property type="project" value="InterPro"/>
</dbReference>
<dbReference type="InterPro" id="IPR015590">
    <property type="entry name" value="Aldehyde_DH_dom"/>
</dbReference>
<evidence type="ECO:0000259" key="4">
    <source>
        <dbReference type="Pfam" id="PF00171"/>
    </source>
</evidence>
<dbReference type="AlphaFoldDB" id="A0A1B8NZQ6"/>
<feature type="domain" description="Aldehyde dehydrogenase" evidence="4">
    <location>
        <begin position="19"/>
        <end position="409"/>
    </location>
</feature>
<dbReference type="Gene3D" id="3.40.605.10">
    <property type="entry name" value="Aldehyde Dehydrogenase, Chain A, domain 1"/>
    <property type="match status" value="1"/>
</dbReference>
<feature type="region of interest" description="Disordered" evidence="3">
    <location>
        <begin position="420"/>
        <end position="543"/>
    </location>
</feature>
<dbReference type="EC" id="1.2.1.79" evidence="5"/>
<dbReference type="Gene3D" id="3.40.309.10">
    <property type="entry name" value="Aldehyde Dehydrogenase, Chain A, domain 2"/>
    <property type="match status" value="1"/>
</dbReference>
<dbReference type="Proteomes" id="UP000092504">
    <property type="component" value="Unassembled WGS sequence"/>
</dbReference>
<dbReference type="PANTHER" id="PTHR43521">
    <property type="entry name" value="ALPHA-AMINOADIPIC SEMIALDEHYDE DEHYDROGENASE"/>
    <property type="match status" value="1"/>
</dbReference>
<name>A0A1B8NZQ6_HALEL</name>
<dbReference type="InterPro" id="IPR016163">
    <property type="entry name" value="Ald_DH_C"/>
</dbReference>
<dbReference type="Pfam" id="PF00171">
    <property type="entry name" value="Aldedh"/>
    <property type="match status" value="1"/>
</dbReference>
<feature type="compositionally biased region" description="Low complexity" evidence="3">
    <location>
        <begin position="425"/>
        <end position="470"/>
    </location>
</feature>
<accession>A0A1B8NZQ6</accession>
<evidence type="ECO:0000256" key="2">
    <source>
        <dbReference type="ARBA" id="ARBA00023027"/>
    </source>
</evidence>
<organism evidence="5 6">
    <name type="scientific">Halomonas elongata</name>
    <dbReference type="NCBI Taxonomy" id="2746"/>
    <lineage>
        <taxon>Bacteria</taxon>
        <taxon>Pseudomonadati</taxon>
        <taxon>Pseudomonadota</taxon>
        <taxon>Gammaproteobacteria</taxon>
        <taxon>Oceanospirillales</taxon>
        <taxon>Halomonadaceae</taxon>
        <taxon>Halomonas</taxon>
    </lineage>
</organism>
<keyword evidence="1 5" id="KW-0560">Oxidoreductase</keyword>
<dbReference type="InterPro" id="IPR016162">
    <property type="entry name" value="Ald_DH_N"/>
</dbReference>
<feature type="compositionally biased region" description="Basic and acidic residues" evidence="3">
    <location>
        <begin position="524"/>
        <end position="535"/>
    </location>
</feature>
<keyword evidence="2" id="KW-0520">NAD</keyword>
<dbReference type="InterPro" id="IPR016161">
    <property type="entry name" value="Ald_DH/histidinol_DH"/>
</dbReference>
<comment type="caution">
    <text evidence="5">The sequence shown here is derived from an EMBL/GenBank/DDBJ whole genome shotgun (WGS) entry which is preliminary data.</text>
</comment>